<keyword evidence="1" id="KW-0732">Signal</keyword>
<keyword evidence="4" id="KW-1185">Reference proteome</keyword>
<dbReference type="EMBL" id="JAOALG010000001">
    <property type="protein sequence ID" value="MEQ5837883.1"/>
    <property type="molecule type" value="Genomic_DNA"/>
</dbReference>
<feature type="domain" description="AB hydrolase-1" evidence="2">
    <location>
        <begin position="33"/>
        <end position="244"/>
    </location>
</feature>
<reference evidence="3 4" key="1">
    <citation type="journal article" date="2024" name="Chem. Sci.">
        <title>Discovery of a lagriamide polyketide by integrated genome mining, isotopic labeling, and untargeted metabolomics.</title>
        <authorList>
            <person name="Fergusson C.H."/>
            <person name="Saulog J."/>
            <person name="Paulo B.S."/>
            <person name="Wilson D.M."/>
            <person name="Liu D.Y."/>
            <person name="Morehouse N.J."/>
            <person name="Waterworth S."/>
            <person name="Barkei J."/>
            <person name="Gray C.A."/>
            <person name="Kwan J.C."/>
            <person name="Eustaquio A.S."/>
            <person name="Linington R.G."/>
        </authorList>
    </citation>
    <scope>NUCLEOTIDE SEQUENCE [LARGE SCALE GENOMIC DNA]</scope>
    <source>
        <strain evidence="3 4">RL17-338-BIF-B</strain>
    </source>
</reference>
<evidence type="ECO:0000256" key="1">
    <source>
        <dbReference type="SAM" id="SignalP"/>
    </source>
</evidence>
<dbReference type="Proteomes" id="UP001469089">
    <property type="component" value="Unassembled WGS sequence"/>
</dbReference>
<proteinExistence type="predicted"/>
<dbReference type="PANTHER" id="PTHR37017">
    <property type="entry name" value="AB HYDROLASE-1 DOMAIN-CONTAINING PROTEIN-RELATED"/>
    <property type="match status" value="1"/>
</dbReference>
<dbReference type="SUPFAM" id="SSF53474">
    <property type="entry name" value="alpha/beta-Hydrolases"/>
    <property type="match status" value="1"/>
</dbReference>
<dbReference type="InterPro" id="IPR029058">
    <property type="entry name" value="AB_hydrolase_fold"/>
</dbReference>
<dbReference type="PANTHER" id="PTHR37017:SF11">
    <property type="entry name" value="ESTERASE_LIPASE_THIOESTERASE DOMAIN-CONTAINING PROTEIN"/>
    <property type="match status" value="1"/>
</dbReference>
<keyword evidence="3" id="KW-0378">Hydrolase</keyword>
<evidence type="ECO:0000259" key="2">
    <source>
        <dbReference type="Pfam" id="PF12697"/>
    </source>
</evidence>
<comment type="caution">
    <text evidence="3">The sequence shown here is derived from an EMBL/GenBank/DDBJ whole genome shotgun (WGS) entry which is preliminary data.</text>
</comment>
<evidence type="ECO:0000313" key="3">
    <source>
        <dbReference type="EMBL" id="MEQ5837883.1"/>
    </source>
</evidence>
<dbReference type="InterPro" id="IPR000073">
    <property type="entry name" value="AB_hydrolase_1"/>
</dbReference>
<evidence type="ECO:0000313" key="4">
    <source>
        <dbReference type="Proteomes" id="UP001469089"/>
    </source>
</evidence>
<organism evidence="3 4">
    <name type="scientific">Paraburkholderia acidicola</name>
    <dbReference type="NCBI Taxonomy" id="1912599"/>
    <lineage>
        <taxon>Bacteria</taxon>
        <taxon>Pseudomonadati</taxon>
        <taxon>Pseudomonadota</taxon>
        <taxon>Betaproteobacteria</taxon>
        <taxon>Burkholderiales</taxon>
        <taxon>Burkholderiaceae</taxon>
        <taxon>Paraburkholderia</taxon>
    </lineage>
</organism>
<dbReference type="InterPro" id="IPR052897">
    <property type="entry name" value="Sec-Metab_Biosynth_Hydrolase"/>
</dbReference>
<sequence length="253" mass="26972">MKTLTRLLAGVVLISSAMPLLAATLPDSAVHNVVLVHSALVDGSSWRGVYENLTKDGYHVSIVAHTQTALVDDVAATRRVIEQQDGPVVLVGASYGGSIITEAGVDPKVKALVYVAAMQPDVGESLIDLANRIPAASKNLLPDTHGFLSLDPKVFRADFCPDVPEAEAQFLSIGQMPLSIAAASAKTTVAAWHDKPAYGVVATQDRLINPDLERFMYKRGNDTIVEIQASHGVFLSQPQAVAEVIERAAKQAR</sequence>
<dbReference type="Pfam" id="PF12697">
    <property type="entry name" value="Abhydrolase_6"/>
    <property type="match status" value="1"/>
</dbReference>
<gene>
    <name evidence="3" type="ORF">N0A02_00295</name>
</gene>
<feature type="chain" id="PRO_5045257670" evidence="1">
    <location>
        <begin position="23"/>
        <end position="253"/>
    </location>
</feature>
<name>A0ABV1LEV1_9BURK</name>
<dbReference type="Gene3D" id="3.40.50.1820">
    <property type="entry name" value="alpha/beta hydrolase"/>
    <property type="match status" value="1"/>
</dbReference>
<dbReference type="GO" id="GO:0016787">
    <property type="term" value="F:hydrolase activity"/>
    <property type="evidence" value="ECO:0007669"/>
    <property type="project" value="UniProtKB-KW"/>
</dbReference>
<protein>
    <submittedName>
        <fullName evidence="3">Alpha/beta hydrolase</fullName>
    </submittedName>
</protein>
<accession>A0ABV1LEV1</accession>
<dbReference type="RefSeq" id="WP_349540802.1">
    <property type="nucleotide sequence ID" value="NZ_JAOALG010000001.1"/>
</dbReference>
<feature type="signal peptide" evidence="1">
    <location>
        <begin position="1"/>
        <end position="22"/>
    </location>
</feature>